<gene>
    <name evidence="7" type="primary">thyX</name>
    <name evidence="8" type="ORF">C0186_04210</name>
</gene>
<keyword evidence="3 7" id="KW-0808">Transferase</keyword>
<dbReference type="AlphaFoldDB" id="A0A2J6WL73"/>
<comment type="subunit">
    <text evidence="7">Homotetramer.</text>
</comment>
<dbReference type="InterPro" id="IPR036098">
    <property type="entry name" value="Thymidylate_synthase_ThyX_sf"/>
</dbReference>
<feature type="binding site" evidence="7">
    <location>
        <begin position="84"/>
        <end position="86"/>
    </location>
    <ligand>
        <name>FAD</name>
        <dbReference type="ChEBI" id="CHEBI:57692"/>
        <note>ligand shared between neighboring subunits</note>
    </ligand>
</feature>
<evidence type="ECO:0000256" key="7">
    <source>
        <dbReference type="HAMAP-Rule" id="MF_01408"/>
    </source>
</evidence>
<dbReference type="GO" id="GO:0032259">
    <property type="term" value="P:methylation"/>
    <property type="evidence" value="ECO:0007669"/>
    <property type="project" value="UniProtKB-KW"/>
</dbReference>
<dbReference type="PANTHER" id="PTHR34934">
    <property type="entry name" value="FLAVIN-DEPENDENT THYMIDYLATE SYNTHASE"/>
    <property type="match status" value="1"/>
</dbReference>
<feature type="binding site" evidence="7">
    <location>
        <position position="182"/>
    </location>
    <ligand>
        <name>dUMP</name>
        <dbReference type="ChEBI" id="CHEBI:246422"/>
        <note>ligand shared between dimeric partners</note>
    </ligand>
</feature>
<comment type="function">
    <text evidence="7">Catalyzes the reductive methylation of 2'-deoxyuridine-5'-monophosphate (dUMP) to 2'-deoxythymidine-5'-monophosphate (dTMP) while utilizing 5,10-methylenetetrahydrofolate (mTHF) as the methyl donor, and NADPH and FADH(2) as the reductant.</text>
</comment>
<evidence type="ECO:0000256" key="5">
    <source>
        <dbReference type="ARBA" id="ARBA00022827"/>
    </source>
</evidence>
<dbReference type="GO" id="GO:0050797">
    <property type="term" value="F:thymidylate synthase (FAD) activity"/>
    <property type="evidence" value="ECO:0007669"/>
    <property type="project" value="UniProtKB-UniRule"/>
</dbReference>
<dbReference type="GO" id="GO:0006235">
    <property type="term" value="P:dTTP biosynthetic process"/>
    <property type="evidence" value="ECO:0007669"/>
    <property type="project" value="UniProtKB-UniRule"/>
</dbReference>
<evidence type="ECO:0000256" key="1">
    <source>
        <dbReference type="ARBA" id="ARBA00022603"/>
    </source>
</evidence>
<evidence type="ECO:0000256" key="3">
    <source>
        <dbReference type="ARBA" id="ARBA00022679"/>
    </source>
</evidence>
<comment type="pathway">
    <text evidence="7">Pyrimidine metabolism; dTTP biosynthesis.</text>
</comment>
<dbReference type="GO" id="GO:0006231">
    <property type="term" value="P:dTMP biosynthetic process"/>
    <property type="evidence" value="ECO:0007669"/>
    <property type="project" value="UniProtKB-UniRule"/>
</dbReference>
<dbReference type="GO" id="GO:0004799">
    <property type="term" value="F:thymidylate synthase activity"/>
    <property type="evidence" value="ECO:0007669"/>
    <property type="project" value="TreeGrafter"/>
</dbReference>
<dbReference type="Pfam" id="PF02511">
    <property type="entry name" value="Thy1"/>
    <property type="match status" value="1"/>
</dbReference>
<dbReference type="Gene3D" id="3.30.1360.170">
    <property type="match status" value="1"/>
</dbReference>
<evidence type="ECO:0000313" key="9">
    <source>
        <dbReference type="Proteomes" id="UP000242288"/>
    </source>
</evidence>
<evidence type="ECO:0000256" key="6">
    <source>
        <dbReference type="ARBA" id="ARBA00022857"/>
    </source>
</evidence>
<feature type="binding site" description="in other chain" evidence="7">
    <location>
        <begin position="92"/>
        <end position="96"/>
    </location>
    <ligand>
        <name>dUMP</name>
        <dbReference type="ChEBI" id="CHEBI:246422"/>
        <note>ligand shared between dimeric partners</note>
    </ligand>
</feature>
<dbReference type="CDD" id="cd20175">
    <property type="entry name" value="ThyX"/>
    <property type="match status" value="1"/>
</dbReference>
<dbReference type="SUPFAM" id="SSF69796">
    <property type="entry name" value="Thymidylate synthase-complementing protein Thy1"/>
    <property type="match status" value="1"/>
</dbReference>
<keyword evidence="6 7" id="KW-0521">NADP</keyword>
<reference evidence="8 9" key="1">
    <citation type="submission" date="2018-01" db="EMBL/GenBank/DDBJ databases">
        <title>Metagenomic assembled genomes from two thermal pools in the Uzon Caldera, Kamchatka, Russia.</title>
        <authorList>
            <person name="Wilkins L."/>
            <person name="Ettinger C."/>
        </authorList>
    </citation>
    <scope>NUCLEOTIDE SEQUENCE [LARGE SCALE GENOMIC DNA]</scope>
    <source>
        <strain evidence="8">ZAV-04</strain>
    </source>
</reference>
<dbReference type="GO" id="GO:0070402">
    <property type="term" value="F:NADPH binding"/>
    <property type="evidence" value="ECO:0007669"/>
    <property type="project" value="TreeGrafter"/>
</dbReference>
<keyword evidence="1 7" id="KW-0489">Methyltransferase</keyword>
<dbReference type="InterPro" id="IPR003669">
    <property type="entry name" value="Thymidylate_synthase_ThyX"/>
</dbReference>
<dbReference type="HAMAP" id="MF_01408">
    <property type="entry name" value="ThyX"/>
    <property type="match status" value="1"/>
</dbReference>
<protein>
    <recommendedName>
        <fullName evidence="7">Flavin-dependent thymidylate synthase</fullName>
        <shortName evidence="7">FDTS</shortName>
        <ecNumber evidence="7">2.1.1.148</ecNumber>
    </recommendedName>
    <alternativeName>
        <fullName evidence="7">FAD-dependent thymidylate synthase</fullName>
    </alternativeName>
    <alternativeName>
        <fullName evidence="7">Thymidylate synthase ThyX</fullName>
        <shortName evidence="7">TS</shortName>
        <shortName evidence="7">TSase</shortName>
    </alternativeName>
</protein>
<keyword evidence="2 7" id="KW-0285">Flavoprotein</keyword>
<feature type="binding site" description="in other chain" evidence="7">
    <location>
        <position position="155"/>
    </location>
    <ligand>
        <name>dUMP</name>
        <dbReference type="ChEBI" id="CHEBI:246422"/>
        <note>ligand shared between dimeric partners</note>
    </ligand>
</feature>
<evidence type="ECO:0000313" key="8">
    <source>
        <dbReference type="EMBL" id="PMP71019.1"/>
    </source>
</evidence>
<proteinExistence type="inferred from homology"/>
<comment type="catalytic activity">
    <reaction evidence="7">
        <text>dUMP + (6R)-5,10-methylene-5,6,7,8-tetrahydrofolate + NADPH + H(+) = dTMP + (6S)-5,6,7,8-tetrahydrofolate + NADP(+)</text>
        <dbReference type="Rhea" id="RHEA:29043"/>
        <dbReference type="ChEBI" id="CHEBI:15378"/>
        <dbReference type="ChEBI" id="CHEBI:15636"/>
        <dbReference type="ChEBI" id="CHEBI:57453"/>
        <dbReference type="ChEBI" id="CHEBI:57783"/>
        <dbReference type="ChEBI" id="CHEBI:58349"/>
        <dbReference type="ChEBI" id="CHEBI:63528"/>
        <dbReference type="ChEBI" id="CHEBI:246422"/>
        <dbReference type="EC" id="2.1.1.148"/>
    </reaction>
</comment>
<feature type="active site" description="Involved in ionization of N3 of dUMP, leading to its activation" evidence="7">
    <location>
        <position position="182"/>
    </location>
</feature>
<dbReference type="Proteomes" id="UP000242288">
    <property type="component" value="Unassembled WGS sequence"/>
</dbReference>
<comment type="cofactor">
    <cofactor evidence="7">
        <name>FAD</name>
        <dbReference type="ChEBI" id="CHEBI:57692"/>
    </cofactor>
    <text evidence="7">Binds 4 FAD per tetramer. Each FAD binding site is formed by three monomers.</text>
</comment>
<sequence length="242" mass="27812">MKEASLKVSILSHTPDPEEVVALSARLCYSPVGIDELKKKLTEDEKERLINLLRESGHLSPFEHVSFSFAVEGISRACSHQLVRHRIASYSQQSQRYVSEEKGFDFIIPHTINENEEIRKIFLEAMQKAHEYYCRILQALEKQGLKGELARQDARFVLPNAAETKIVITMNARELLHFFRVRCCNRAQWEIRELATEMLKLVKKIAPRIFKDAGPACVRGPCPEGNFSCGKIKEVRKKFKNL</sequence>
<feature type="binding site" evidence="7">
    <location>
        <position position="92"/>
    </location>
    <ligand>
        <name>FAD</name>
        <dbReference type="ChEBI" id="CHEBI:57692"/>
        <note>ligand shared between neighboring subunits</note>
    </ligand>
</feature>
<organism evidence="8 9">
    <name type="scientific">Thermodesulfovibrio aggregans</name>
    <dbReference type="NCBI Taxonomy" id="86166"/>
    <lineage>
        <taxon>Bacteria</taxon>
        <taxon>Pseudomonadati</taxon>
        <taxon>Nitrospirota</taxon>
        <taxon>Thermodesulfovibrionia</taxon>
        <taxon>Thermodesulfovibrionales</taxon>
        <taxon>Thermodesulfovibrionaceae</taxon>
        <taxon>Thermodesulfovibrio</taxon>
    </lineage>
</organism>
<dbReference type="GO" id="GO:0050660">
    <property type="term" value="F:flavin adenine dinucleotide binding"/>
    <property type="evidence" value="ECO:0007669"/>
    <property type="project" value="UniProtKB-UniRule"/>
</dbReference>
<dbReference type="FunFam" id="3.30.1360.170:FF:000004">
    <property type="entry name" value="Flavin-dependent thymidylate synthase"/>
    <property type="match status" value="1"/>
</dbReference>
<feature type="binding site" evidence="7">
    <location>
        <position position="60"/>
    </location>
    <ligand>
        <name>FAD</name>
        <dbReference type="ChEBI" id="CHEBI:57692"/>
        <note>ligand shared between neighboring subunits</note>
    </ligand>
</feature>
<feature type="binding site" evidence="7">
    <location>
        <begin position="81"/>
        <end position="84"/>
    </location>
    <ligand>
        <name>dUMP</name>
        <dbReference type="ChEBI" id="CHEBI:246422"/>
        <note>ligand shared between dimeric partners</note>
    </ligand>
</feature>
<dbReference type="PANTHER" id="PTHR34934:SF1">
    <property type="entry name" value="FLAVIN-DEPENDENT THYMIDYLATE SYNTHASE"/>
    <property type="match status" value="1"/>
</dbReference>
<keyword evidence="5 7" id="KW-0274">FAD</keyword>
<accession>A0A2J6WL73</accession>
<feature type="binding site" evidence="7">
    <location>
        <begin position="171"/>
        <end position="173"/>
    </location>
    <ligand>
        <name>FAD</name>
        <dbReference type="ChEBI" id="CHEBI:57692"/>
        <note>ligand shared between neighboring subunits</note>
    </ligand>
</feature>
<evidence type="ECO:0000256" key="2">
    <source>
        <dbReference type="ARBA" id="ARBA00022630"/>
    </source>
</evidence>
<dbReference type="EC" id="2.1.1.148" evidence="7"/>
<dbReference type="NCBIfam" id="TIGR02170">
    <property type="entry name" value="thyX"/>
    <property type="match status" value="1"/>
</dbReference>
<name>A0A2J6WL73_9BACT</name>
<keyword evidence="4 7" id="KW-0545">Nucleotide biosynthesis</keyword>
<dbReference type="EMBL" id="PNIO01000035">
    <property type="protein sequence ID" value="PMP71019.1"/>
    <property type="molecule type" value="Genomic_DNA"/>
</dbReference>
<dbReference type="PROSITE" id="PS51331">
    <property type="entry name" value="THYX"/>
    <property type="match status" value="1"/>
</dbReference>
<evidence type="ECO:0000256" key="4">
    <source>
        <dbReference type="ARBA" id="ARBA00022727"/>
    </source>
</evidence>
<dbReference type="UniPathway" id="UPA00575"/>
<comment type="caution">
    <text evidence="8">The sequence shown here is derived from an EMBL/GenBank/DDBJ whole genome shotgun (WGS) entry which is preliminary data.</text>
</comment>
<comment type="similarity">
    <text evidence="7">Belongs to the thymidylate synthase ThyX family.</text>
</comment>
<feature type="binding site" evidence="7">
    <location>
        <position position="177"/>
    </location>
    <ligand>
        <name>FAD</name>
        <dbReference type="ChEBI" id="CHEBI:57692"/>
        <note>ligand shared between neighboring subunits</note>
    </ligand>
</feature>